<evidence type="ECO:0000313" key="2">
    <source>
        <dbReference type="Proteomes" id="UP000293519"/>
    </source>
</evidence>
<gene>
    <name evidence="1" type="ORF">EV141_1455</name>
</gene>
<comment type="caution">
    <text evidence="1">The sequence shown here is derived from an EMBL/GenBank/DDBJ whole genome shotgun (WGS) entry which is preliminary data.</text>
</comment>
<organism evidence="1 2">
    <name type="scientific">Microcella putealis</name>
    <dbReference type="NCBI Taxonomy" id="337005"/>
    <lineage>
        <taxon>Bacteria</taxon>
        <taxon>Bacillati</taxon>
        <taxon>Actinomycetota</taxon>
        <taxon>Actinomycetes</taxon>
        <taxon>Micrococcales</taxon>
        <taxon>Microbacteriaceae</taxon>
        <taxon>Microcella</taxon>
    </lineage>
</organism>
<dbReference type="OrthoDB" id="5089808at2"/>
<keyword evidence="2" id="KW-1185">Reference proteome</keyword>
<name>A0A4Q7LSD1_9MICO</name>
<reference evidence="1 2" key="1">
    <citation type="journal article" date="2015" name="Stand. Genomic Sci.">
        <title>Genomic Encyclopedia of Bacterial and Archaeal Type Strains, Phase III: the genomes of soil and plant-associated and newly described type strains.</title>
        <authorList>
            <person name="Whitman W.B."/>
            <person name="Woyke T."/>
            <person name="Klenk H.P."/>
            <person name="Zhou Y."/>
            <person name="Lilburn T.G."/>
            <person name="Beck B.J."/>
            <person name="De Vos P."/>
            <person name="Vandamme P."/>
            <person name="Eisen J.A."/>
            <person name="Garrity G."/>
            <person name="Hugenholtz P."/>
            <person name="Kyrpides N.C."/>
        </authorList>
    </citation>
    <scope>NUCLEOTIDE SEQUENCE [LARGE SCALE GENOMIC DNA]</scope>
    <source>
        <strain evidence="1 2">CV2</strain>
    </source>
</reference>
<dbReference type="Proteomes" id="UP000293519">
    <property type="component" value="Unassembled WGS sequence"/>
</dbReference>
<dbReference type="EMBL" id="SGWW01000002">
    <property type="protein sequence ID" value="RZS57735.1"/>
    <property type="molecule type" value="Genomic_DNA"/>
</dbReference>
<protein>
    <submittedName>
        <fullName evidence="1">Uncharacterized protein</fullName>
    </submittedName>
</protein>
<evidence type="ECO:0000313" key="1">
    <source>
        <dbReference type="EMBL" id="RZS57735.1"/>
    </source>
</evidence>
<sequence>MMIDYNVRDDWPENTPYWLKSLVSSLDRRHTSSTVLPLTVVADEIVQWIELASGVDAWKKSANRDSLDRDIAQSIASIGAHLSAQVAADLASFRATFAALSASGNAVLTEPPGATRIAPEWHALLGSARDLLTALESDDAVRASWDDLVDVAQDRTLHHREYAPIADLLFDQVRRRGLEPESAFRGLVGVMAFGRDSDDIPLGEGTIVLSDRVDAARTFIATPATVEPVAVWLGYKGRAHVQLTAGRVSFYEPLWAVPNAEPGRQDFAHKEELWEIVKGGFNFRVPEMMDERRDVDTLIRVDLGNTTAASAVERAIAIVDVIFNVALHRAGGIRPQLAEHVVVLSGVPTSSGHRAVWDHTGFPDDTYGAGMMSEAIEEHGPRIADALAREELPRFLAAAIEVQTTLDHPFSRDMALRKPSEADISSVIPLSDRVVQHVSAHAAMDPKALFSLIGERWAHARWLGDLRRAAGMCLLGGGEHRELQHELIVEWFSRNPKQPEILMLGDRASDFISLCRLEHERAWIERMFASIIDHATYSALIAEYEAEGEVLEARRWRIRNALVHGNPTTFAVVQSARDYAEFLGGTALYIALESFVDVTDPQTALAERTGEFVAMQGGTDAATYWRDRIKKEGWPLPA</sequence>
<accession>A0A4Q7LSD1</accession>
<proteinExistence type="predicted"/>
<dbReference type="AlphaFoldDB" id="A0A4Q7LSD1"/>